<dbReference type="Gene3D" id="3.30.1150.10">
    <property type="match status" value="1"/>
</dbReference>
<protein>
    <submittedName>
        <fullName evidence="3">Cell envelope biogenesis protein TolA</fullName>
    </submittedName>
</protein>
<proteinExistence type="predicted"/>
<comment type="caution">
    <text evidence="3">The sequence shown here is derived from an EMBL/GenBank/DDBJ whole genome shotgun (WGS) entry which is preliminary data.</text>
</comment>
<evidence type="ECO:0000256" key="1">
    <source>
        <dbReference type="SAM" id="MobiDB-lite"/>
    </source>
</evidence>
<feature type="compositionally biased region" description="Low complexity" evidence="1">
    <location>
        <begin position="133"/>
        <end position="159"/>
    </location>
</feature>
<feature type="compositionally biased region" description="Pro residues" evidence="1">
    <location>
        <begin position="87"/>
        <end position="119"/>
    </location>
</feature>
<keyword evidence="2" id="KW-0472">Membrane</keyword>
<dbReference type="AlphaFoldDB" id="A0A502CS46"/>
<evidence type="ECO:0000256" key="2">
    <source>
        <dbReference type="SAM" id="Phobius"/>
    </source>
</evidence>
<name>A0A502CS46_9SPHN</name>
<dbReference type="OrthoDB" id="7161229at2"/>
<feature type="compositionally biased region" description="Low complexity" evidence="1">
    <location>
        <begin position="56"/>
        <end position="82"/>
    </location>
</feature>
<gene>
    <name evidence="3" type="ORF">EAH84_01435</name>
</gene>
<dbReference type="PRINTS" id="PR01217">
    <property type="entry name" value="PRICHEXTENSN"/>
</dbReference>
<feature type="region of interest" description="Disordered" evidence="1">
    <location>
        <begin position="56"/>
        <end position="197"/>
    </location>
</feature>
<evidence type="ECO:0000313" key="4">
    <source>
        <dbReference type="Proteomes" id="UP000318413"/>
    </source>
</evidence>
<evidence type="ECO:0000313" key="3">
    <source>
        <dbReference type="EMBL" id="TPG15494.1"/>
    </source>
</evidence>
<dbReference type="RefSeq" id="WP_140866577.1">
    <property type="nucleotide sequence ID" value="NZ_RCZK01000001.1"/>
</dbReference>
<feature type="transmembrane region" description="Helical" evidence="2">
    <location>
        <begin position="7"/>
        <end position="28"/>
    </location>
</feature>
<accession>A0A502CS46</accession>
<sequence length="310" mass="31786">MDRAEKVGLGIAVVGHIVLFGLLSVGLLSTPNPEKLQQHPIEVSLVKDVGLEATAPQAVTPPAQSVAPDQGAPEDAAPPAGAVTEPQPAPAPVPPTPAAKPAPAKPAPTTKPAPAPKPAPVRAKPKPAPPAPEKAAPKAAPAKPAASAKPTPATPSKAKGSGSKAEATTSKPRGSRLGPNFLEGLTDKPSTSKSTAPVAAKIDARALASIQQAIARQIQPCADRQVNPGPGANEIVTVLNLRLNEDGTLAATPRMVRQTGVNGDNDRYRQRVVDLGVAAFKGCSPLKLPAEYYSTPAGGWNNINYNWQLR</sequence>
<reference evidence="3 4" key="1">
    <citation type="journal article" date="2019" name="Environ. Microbiol.">
        <title>Species interactions and distinct microbial communities in high Arctic permafrost affected cryosols are associated with the CH4 and CO2 gas fluxes.</title>
        <authorList>
            <person name="Altshuler I."/>
            <person name="Hamel J."/>
            <person name="Turney S."/>
            <person name="Magnuson E."/>
            <person name="Levesque R."/>
            <person name="Greer C."/>
            <person name="Whyte L.G."/>
        </authorList>
    </citation>
    <scope>NUCLEOTIDE SEQUENCE [LARGE SCALE GENOMIC DNA]</scope>
    <source>
        <strain evidence="3 4">S5.1</strain>
    </source>
</reference>
<keyword evidence="2" id="KW-1133">Transmembrane helix</keyword>
<keyword evidence="2" id="KW-0812">Transmembrane</keyword>
<dbReference type="Proteomes" id="UP000318413">
    <property type="component" value="Unassembled WGS sequence"/>
</dbReference>
<dbReference type="EMBL" id="RCZK01000001">
    <property type="protein sequence ID" value="TPG15494.1"/>
    <property type="molecule type" value="Genomic_DNA"/>
</dbReference>
<keyword evidence="4" id="KW-1185">Reference proteome</keyword>
<organism evidence="3 4">
    <name type="scientific">Sphingomonas oligophenolica</name>
    <dbReference type="NCBI Taxonomy" id="301154"/>
    <lineage>
        <taxon>Bacteria</taxon>
        <taxon>Pseudomonadati</taxon>
        <taxon>Pseudomonadota</taxon>
        <taxon>Alphaproteobacteria</taxon>
        <taxon>Sphingomonadales</taxon>
        <taxon>Sphingomonadaceae</taxon>
        <taxon>Sphingomonas</taxon>
    </lineage>
</organism>